<proteinExistence type="predicted"/>
<dbReference type="InterPro" id="IPR014966">
    <property type="entry name" value="FRG-dom"/>
</dbReference>
<dbReference type="Proteomes" id="UP000297403">
    <property type="component" value="Unassembled WGS sequence"/>
</dbReference>
<evidence type="ECO:0000313" key="2">
    <source>
        <dbReference type="EMBL" id="TFC48932.1"/>
    </source>
</evidence>
<name>A0AAQ2HFQ2_9MICO</name>
<dbReference type="Pfam" id="PF08867">
    <property type="entry name" value="FRG"/>
    <property type="match status" value="1"/>
</dbReference>
<evidence type="ECO:0000313" key="3">
    <source>
        <dbReference type="Proteomes" id="UP000297403"/>
    </source>
</evidence>
<keyword evidence="3" id="KW-1185">Reference proteome</keyword>
<feature type="domain" description="FRG" evidence="1">
    <location>
        <begin position="36"/>
        <end position="135"/>
    </location>
</feature>
<evidence type="ECO:0000259" key="1">
    <source>
        <dbReference type="SMART" id="SM00901"/>
    </source>
</evidence>
<comment type="caution">
    <text evidence="2">The sequence shown here is derived from an EMBL/GenBank/DDBJ whole genome shotgun (WGS) entry which is preliminary data.</text>
</comment>
<dbReference type="RefSeq" id="WP_134451253.1">
    <property type="nucleotide sequence ID" value="NZ_SOFY01000031.1"/>
</dbReference>
<organism evidence="2 3">
    <name type="scientific">Cryobacterium shii</name>
    <dbReference type="NCBI Taxonomy" id="1259235"/>
    <lineage>
        <taxon>Bacteria</taxon>
        <taxon>Bacillati</taxon>
        <taxon>Actinomycetota</taxon>
        <taxon>Actinomycetes</taxon>
        <taxon>Micrococcales</taxon>
        <taxon>Microbacteriaceae</taxon>
        <taxon>Cryobacterium</taxon>
    </lineage>
</organism>
<protein>
    <submittedName>
        <fullName evidence="2">FRG domain-containing protein</fullName>
    </submittedName>
</protein>
<dbReference type="SMART" id="SM00901">
    <property type="entry name" value="FRG"/>
    <property type="match status" value="1"/>
</dbReference>
<dbReference type="EMBL" id="SOFY01000031">
    <property type="protein sequence ID" value="TFC48932.1"/>
    <property type="molecule type" value="Genomic_DNA"/>
</dbReference>
<sequence length="310" mass="34301">MPRDVGWIWKTTGWYVEPPTSRDVMSVLGSIGVFSSDQRFAWRGMSSADYPLWSSLHRELGSNSTEADVRAAETQLLWEARKWGLGTQPTGHVDDLQLLSDLQHYGIATRLMDFTNNPMTALWFACQNPTQGSISRSGLLLALNITGWPKYSTLASPQGVTWGQLENPMGTRLQNALRVNAPFVVESSNPNDRLRAQEGFFVAGKVPVKDAGLPIGTSGIRLEHVTPFLGLNVAHAYGNPELLDTKLKAERRRGAPGALPFVAVVIKARLKQKLLQYLENTYNRSASVLFPDYAGFQEFGREVRSRGAVV</sequence>
<gene>
    <name evidence="2" type="ORF">E3O49_06900</name>
</gene>
<reference evidence="2 3" key="1">
    <citation type="submission" date="2019-03" db="EMBL/GenBank/DDBJ databases">
        <title>Genomics of glacier-inhabiting Cryobacterium strains.</title>
        <authorList>
            <person name="Liu Q."/>
            <person name="Xin Y.-H."/>
        </authorList>
    </citation>
    <scope>NUCLEOTIDE SEQUENCE [LARGE SCALE GENOMIC DNA]</scope>
    <source>
        <strain evidence="3">TMT1-22</strain>
    </source>
</reference>
<accession>A0AAQ2HFQ2</accession>
<dbReference type="AlphaFoldDB" id="A0AAQ2HFQ2"/>